<organism evidence="8 9">
    <name type="scientific">Ramalina farinacea</name>
    <dbReference type="NCBI Taxonomy" id="258253"/>
    <lineage>
        <taxon>Eukaryota</taxon>
        <taxon>Fungi</taxon>
        <taxon>Dikarya</taxon>
        <taxon>Ascomycota</taxon>
        <taxon>Pezizomycotina</taxon>
        <taxon>Lecanoromycetes</taxon>
        <taxon>OSLEUM clade</taxon>
        <taxon>Lecanoromycetidae</taxon>
        <taxon>Lecanorales</taxon>
        <taxon>Lecanorineae</taxon>
        <taxon>Ramalinaceae</taxon>
        <taxon>Ramalina</taxon>
    </lineage>
</organism>
<evidence type="ECO:0000256" key="1">
    <source>
        <dbReference type="ARBA" id="ARBA00001974"/>
    </source>
</evidence>
<evidence type="ECO:0000256" key="6">
    <source>
        <dbReference type="SAM" id="SignalP"/>
    </source>
</evidence>
<feature type="chain" id="PRO_5041470996" description="FAD-binding PCMH-type domain-containing protein" evidence="6">
    <location>
        <begin position="24"/>
        <end position="479"/>
    </location>
</feature>
<dbReference type="PROSITE" id="PS51257">
    <property type="entry name" value="PROKAR_LIPOPROTEIN"/>
    <property type="match status" value="1"/>
</dbReference>
<comment type="caution">
    <text evidence="8">The sequence shown here is derived from an EMBL/GenBank/DDBJ whole genome shotgun (WGS) entry which is preliminary data.</text>
</comment>
<comment type="similarity">
    <text evidence="2">Belongs to the oxygen-dependent FAD-linked oxidoreductase family.</text>
</comment>
<dbReference type="InterPro" id="IPR006094">
    <property type="entry name" value="Oxid_FAD_bind_N"/>
</dbReference>
<evidence type="ECO:0000259" key="7">
    <source>
        <dbReference type="PROSITE" id="PS51387"/>
    </source>
</evidence>
<dbReference type="Gene3D" id="3.30.465.10">
    <property type="match status" value="1"/>
</dbReference>
<dbReference type="AlphaFoldDB" id="A0AA43QH86"/>
<dbReference type="Pfam" id="PF08031">
    <property type="entry name" value="BBE"/>
    <property type="match status" value="1"/>
</dbReference>
<dbReference type="InterPro" id="IPR016167">
    <property type="entry name" value="FAD-bd_PCMH_sub1"/>
</dbReference>
<evidence type="ECO:0000313" key="9">
    <source>
        <dbReference type="Proteomes" id="UP001161017"/>
    </source>
</evidence>
<dbReference type="EMBL" id="JAPUFD010000002">
    <property type="protein sequence ID" value="MDI1485619.1"/>
    <property type="molecule type" value="Genomic_DNA"/>
</dbReference>
<dbReference type="SUPFAM" id="SSF56176">
    <property type="entry name" value="FAD-binding/transporter-associated domain-like"/>
    <property type="match status" value="1"/>
</dbReference>
<dbReference type="PROSITE" id="PS51387">
    <property type="entry name" value="FAD_PCMH"/>
    <property type="match status" value="1"/>
</dbReference>
<dbReference type="InterPro" id="IPR016166">
    <property type="entry name" value="FAD-bd_PCMH"/>
</dbReference>
<dbReference type="PANTHER" id="PTHR42973:SF39">
    <property type="entry name" value="FAD-BINDING PCMH-TYPE DOMAIN-CONTAINING PROTEIN"/>
    <property type="match status" value="1"/>
</dbReference>
<evidence type="ECO:0000256" key="2">
    <source>
        <dbReference type="ARBA" id="ARBA00005466"/>
    </source>
</evidence>
<dbReference type="InterPro" id="IPR050416">
    <property type="entry name" value="FAD-linked_Oxidoreductase"/>
</dbReference>
<dbReference type="InterPro" id="IPR036318">
    <property type="entry name" value="FAD-bd_PCMH-like_sf"/>
</dbReference>
<evidence type="ECO:0000313" key="8">
    <source>
        <dbReference type="EMBL" id="MDI1485619.1"/>
    </source>
</evidence>
<dbReference type="InterPro" id="IPR016169">
    <property type="entry name" value="FAD-bd_PCMH_sub2"/>
</dbReference>
<dbReference type="GO" id="GO:0071949">
    <property type="term" value="F:FAD binding"/>
    <property type="evidence" value="ECO:0007669"/>
    <property type="project" value="InterPro"/>
</dbReference>
<keyword evidence="6" id="KW-0732">Signal</keyword>
<feature type="signal peptide" evidence="6">
    <location>
        <begin position="1"/>
        <end position="23"/>
    </location>
</feature>
<keyword evidence="9" id="KW-1185">Reference proteome</keyword>
<evidence type="ECO:0000256" key="5">
    <source>
        <dbReference type="ARBA" id="ARBA00023002"/>
    </source>
</evidence>
<feature type="domain" description="FAD-binding PCMH-type" evidence="7">
    <location>
        <begin position="59"/>
        <end position="229"/>
    </location>
</feature>
<sequence>MARTVLLTALLALVSCIPAPAAASCGLPCTIDGVLGSKLSPLASIVHSTLAAPRWSEYDAPTPGTVVNVGTEEDVQTTVQYCNDHNISFLAQGGGNGWGDTFTLGNQGLIINLRGIRNIEFNADKTAVTIQGGTIIRELVAAAYGNSTQVSTGNCNCIGVLGSTLGGGYGRLMGLYGMSVDNLLSMNVVTAHGDAITITPGDQDLWWALRGAGANFGIVTSATMRAYPVPQAQNGAWLGPLIFTPDQIPALVTAINGLTLTGQMSIFMYFTTAGPPDYTPTVIAIPFYLGPPNEGEAAFASIFAVGPVSNMTAFTPYDQLNEGSESFCVAGGRKPSYAAGVAQLDPHAWVTIYDKYVDFLKTPGVQNTTVLMEYYPSPRADAFNVASSSYAFRSSIKMNAIVNTAYVDSSLDPVAESFGSSVRNLWRSSSGLPQNDTYINYANGDEPLVSIYGDNVPRLQQLKQQYDPSNRFNQWFPLY</sequence>
<dbReference type="PANTHER" id="PTHR42973">
    <property type="entry name" value="BINDING OXIDOREDUCTASE, PUTATIVE (AFU_ORTHOLOGUE AFUA_1G17690)-RELATED"/>
    <property type="match status" value="1"/>
</dbReference>
<comment type="cofactor">
    <cofactor evidence="1">
        <name>FAD</name>
        <dbReference type="ChEBI" id="CHEBI:57692"/>
    </cofactor>
</comment>
<dbReference type="Pfam" id="PF01565">
    <property type="entry name" value="FAD_binding_4"/>
    <property type="match status" value="1"/>
</dbReference>
<proteinExistence type="inferred from homology"/>
<dbReference type="InterPro" id="IPR012951">
    <property type="entry name" value="BBE"/>
</dbReference>
<name>A0AA43QH86_9LECA</name>
<dbReference type="Proteomes" id="UP001161017">
    <property type="component" value="Unassembled WGS sequence"/>
</dbReference>
<evidence type="ECO:0000256" key="3">
    <source>
        <dbReference type="ARBA" id="ARBA00022630"/>
    </source>
</evidence>
<keyword evidence="3" id="KW-0285">Flavoprotein</keyword>
<evidence type="ECO:0000256" key="4">
    <source>
        <dbReference type="ARBA" id="ARBA00022827"/>
    </source>
</evidence>
<keyword evidence="5" id="KW-0560">Oxidoreductase</keyword>
<keyword evidence="4" id="KW-0274">FAD</keyword>
<dbReference type="GO" id="GO:0016491">
    <property type="term" value="F:oxidoreductase activity"/>
    <property type="evidence" value="ECO:0007669"/>
    <property type="project" value="UniProtKB-KW"/>
</dbReference>
<gene>
    <name evidence="8" type="ORF">OHK93_003808</name>
</gene>
<dbReference type="Gene3D" id="3.40.462.20">
    <property type="match status" value="1"/>
</dbReference>
<protein>
    <recommendedName>
        <fullName evidence="7">FAD-binding PCMH-type domain-containing protein</fullName>
    </recommendedName>
</protein>
<reference evidence="8" key="1">
    <citation type="journal article" date="2023" name="Genome Biol. Evol.">
        <title>First Whole Genome Sequence and Flow Cytometry Genome Size Data for the Lichen-Forming Fungus Ramalina farinacea (Ascomycota).</title>
        <authorList>
            <person name="Llewellyn T."/>
            <person name="Mian S."/>
            <person name="Hill R."/>
            <person name="Leitch I.J."/>
            <person name="Gaya E."/>
        </authorList>
    </citation>
    <scope>NUCLEOTIDE SEQUENCE</scope>
    <source>
        <strain evidence="8">LIQ254RAFAR</strain>
    </source>
</reference>
<accession>A0AA43QH86</accession>
<dbReference type="Gene3D" id="3.30.43.10">
    <property type="entry name" value="Uridine Diphospho-n-acetylenolpyruvylglucosamine Reductase, domain 2"/>
    <property type="match status" value="1"/>
</dbReference>